<sequence length="181" mass="20118">MSFFEARFPDDIAFGATGGPEHLTRIITLGSGFEQRDKRWDTPRRTWNVTTGLKNAQDVENLIGFHDIVSGRFRGFRFKDWLNYKTVPVDQTPTKDDQLIGTGDGAQKEFQLVKESSFGVTKTTRIITKPRPETVLVAKAGVLQVIDTDYVIDAAQGIIIFIVAPPSAQAITWGGEFDTPV</sequence>
<dbReference type="NCBIfam" id="TIGR02217">
    <property type="entry name" value="chp_TIGR02217"/>
    <property type="match status" value="1"/>
</dbReference>
<comment type="caution">
    <text evidence="2">The sequence shown here is derived from an EMBL/GenBank/DDBJ whole genome shotgun (WGS) entry which is preliminary data.</text>
</comment>
<dbReference type="Pfam" id="PF09343">
    <property type="entry name" value="DUF2460"/>
    <property type="match status" value="1"/>
</dbReference>
<organism evidence="2">
    <name type="scientific">marine sediment metagenome</name>
    <dbReference type="NCBI Taxonomy" id="412755"/>
    <lineage>
        <taxon>unclassified sequences</taxon>
        <taxon>metagenomes</taxon>
        <taxon>ecological metagenomes</taxon>
    </lineage>
</organism>
<evidence type="ECO:0000259" key="1">
    <source>
        <dbReference type="Pfam" id="PF09343"/>
    </source>
</evidence>
<dbReference type="AlphaFoldDB" id="A0A0F9EGH3"/>
<gene>
    <name evidence="2" type="ORF">LCGC14_2428960</name>
</gene>
<dbReference type="InterPro" id="IPR011740">
    <property type="entry name" value="DUF2460"/>
</dbReference>
<reference evidence="2" key="1">
    <citation type="journal article" date="2015" name="Nature">
        <title>Complex archaea that bridge the gap between prokaryotes and eukaryotes.</title>
        <authorList>
            <person name="Spang A."/>
            <person name="Saw J.H."/>
            <person name="Jorgensen S.L."/>
            <person name="Zaremba-Niedzwiedzka K."/>
            <person name="Martijn J."/>
            <person name="Lind A.E."/>
            <person name="van Eijk R."/>
            <person name="Schleper C."/>
            <person name="Guy L."/>
            <person name="Ettema T.J."/>
        </authorList>
    </citation>
    <scope>NUCLEOTIDE SEQUENCE</scope>
</reference>
<accession>A0A0F9EGH3</accession>
<feature type="non-terminal residue" evidence="2">
    <location>
        <position position="181"/>
    </location>
</feature>
<proteinExistence type="predicted"/>
<name>A0A0F9EGH3_9ZZZZ</name>
<evidence type="ECO:0000313" key="2">
    <source>
        <dbReference type="EMBL" id="KKL23083.1"/>
    </source>
</evidence>
<feature type="domain" description="DUF2460" evidence="1">
    <location>
        <begin position="5"/>
        <end position="181"/>
    </location>
</feature>
<dbReference type="EMBL" id="LAZR01037107">
    <property type="protein sequence ID" value="KKL23083.1"/>
    <property type="molecule type" value="Genomic_DNA"/>
</dbReference>
<protein>
    <recommendedName>
        <fullName evidence="1">DUF2460 domain-containing protein</fullName>
    </recommendedName>
</protein>